<dbReference type="PANTHER" id="PTHR43227:SF11">
    <property type="entry name" value="BLL4140 PROTEIN"/>
    <property type="match status" value="1"/>
</dbReference>
<dbReference type="EMBL" id="MZGV01000030">
    <property type="protein sequence ID" value="OPJ60593.1"/>
    <property type="molecule type" value="Genomic_DNA"/>
</dbReference>
<keyword evidence="9" id="KW-0762">Sugar transport</keyword>
<evidence type="ECO:0000256" key="3">
    <source>
        <dbReference type="ARBA" id="ARBA00022475"/>
    </source>
</evidence>
<dbReference type="PROSITE" id="PS50928">
    <property type="entry name" value="ABC_TM1"/>
    <property type="match status" value="1"/>
</dbReference>
<dbReference type="Pfam" id="PF00528">
    <property type="entry name" value="BPD_transp_1"/>
    <property type="match status" value="1"/>
</dbReference>
<feature type="transmembrane region" description="Helical" evidence="7">
    <location>
        <begin position="216"/>
        <end position="237"/>
    </location>
</feature>
<proteinExistence type="inferred from homology"/>
<evidence type="ECO:0000313" key="9">
    <source>
        <dbReference type="EMBL" id="OPJ60593.1"/>
    </source>
</evidence>
<feature type="domain" description="ABC transmembrane type-1" evidence="8">
    <location>
        <begin position="75"/>
        <end position="290"/>
    </location>
</feature>
<dbReference type="GO" id="GO:0005886">
    <property type="term" value="C:plasma membrane"/>
    <property type="evidence" value="ECO:0007669"/>
    <property type="project" value="UniProtKB-SubCell"/>
</dbReference>
<keyword evidence="2 7" id="KW-0813">Transport</keyword>
<name>A0A1V4IL16_9CLOT</name>
<dbReference type="InterPro" id="IPR050809">
    <property type="entry name" value="UgpAE/MalFG_permease"/>
</dbReference>
<sequence length="303" mass="34100">MHKFSAVAKIKKNYQLYLLILPTFIYFIIFKYVPMYGILLAFKDYIPSNGIIGSPWVGFKYFHQFFSSYQFSMLIKNTVVLSIEQLIVTFPLPIVLALMLNQLTSERTKKFMQTVVYAPYFISTVVLVGIMIVFLSADGGIINVIIKALGGKEIYFFSSPKYFRPLYVFSSVWQGTGFAAVIYIAGLSSIDPQLHEAAIVDGASKFRRMLTIDLPGIAPIILIQLILAMGGIMNVGFEKAFLMQTNLNLDTSEIIQTYVYKIGLQQAQYEFGTAVGLFQSVINLVLLVGVNKIVSRFSEDSLW</sequence>
<dbReference type="GO" id="GO:0055085">
    <property type="term" value="P:transmembrane transport"/>
    <property type="evidence" value="ECO:0007669"/>
    <property type="project" value="InterPro"/>
</dbReference>
<comment type="caution">
    <text evidence="9">The sequence shown here is derived from an EMBL/GenBank/DDBJ whole genome shotgun (WGS) entry which is preliminary data.</text>
</comment>
<evidence type="ECO:0000313" key="10">
    <source>
        <dbReference type="Proteomes" id="UP000190080"/>
    </source>
</evidence>
<dbReference type="PANTHER" id="PTHR43227">
    <property type="entry name" value="BLL4140 PROTEIN"/>
    <property type="match status" value="1"/>
</dbReference>
<evidence type="ECO:0000259" key="8">
    <source>
        <dbReference type="PROSITE" id="PS50928"/>
    </source>
</evidence>
<evidence type="ECO:0000256" key="2">
    <source>
        <dbReference type="ARBA" id="ARBA00022448"/>
    </source>
</evidence>
<feature type="transmembrane region" description="Helical" evidence="7">
    <location>
        <begin position="74"/>
        <end position="100"/>
    </location>
</feature>
<evidence type="ECO:0000256" key="1">
    <source>
        <dbReference type="ARBA" id="ARBA00004651"/>
    </source>
</evidence>
<feature type="transmembrane region" description="Helical" evidence="7">
    <location>
        <begin position="166"/>
        <end position="186"/>
    </location>
</feature>
<dbReference type="STRING" id="1450648.CLORY_27690"/>
<evidence type="ECO:0000256" key="6">
    <source>
        <dbReference type="ARBA" id="ARBA00023136"/>
    </source>
</evidence>
<evidence type="ECO:0000256" key="5">
    <source>
        <dbReference type="ARBA" id="ARBA00022989"/>
    </source>
</evidence>
<dbReference type="RefSeq" id="WP_242954417.1">
    <property type="nucleotide sequence ID" value="NZ_MZGV01000030.1"/>
</dbReference>
<feature type="transmembrane region" description="Helical" evidence="7">
    <location>
        <begin position="16"/>
        <end position="33"/>
    </location>
</feature>
<dbReference type="Proteomes" id="UP000190080">
    <property type="component" value="Unassembled WGS sequence"/>
</dbReference>
<dbReference type="SUPFAM" id="SSF161098">
    <property type="entry name" value="MetI-like"/>
    <property type="match status" value="1"/>
</dbReference>
<organism evidence="9 10">
    <name type="scientific">Clostridium oryzae</name>
    <dbReference type="NCBI Taxonomy" id="1450648"/>
    <lineage>
        <taxon>Bacteria</taxon>
        <taxon>Bacillati</taxon>
        <taxon>Bacillota</taxon>
        <taxon>Clostridia</taxon>
        <taxon>Eubacteriales</taxon>
        <taxon>Clostridiaceae</taxon>
        <taxon>Clostridium</taxon>
    </lineage>
</organism>
<comment type="subcellular location">
    <subcellularLocation>
        <location evidence="1 7">Cell membrane</location>
        <topology evidence="1 7">Multi-pass membrane protein</topology>
    </subcellularLocation>
</comment>
<dbReference type="Gene3D" id="1.10.3720.10">
    <property type="entry name" value="MetI-like"/>
    <property type="match status" value="1"/>
</dbReference>
<evidence type="ECO:0000256" key="4">
    <source>
        <dbReference type="ARBA" id="ARBA00022692"/>
    </source>
</evidence>
<keyword evidence="10" id="KW-1185">Reference proteome</keyword>
<accession>A0A1V4IL16</accession>
<dbReference type="CDD" id="cd06261">
    <property type="entry name" value="TM_PBP2"/>
    <property type="match status" value="1"/>
</dbReference>
<reference evidence="9 10" key="1">
    <citation type="submission" date="2017-03" db="EMBL/GenBank/DDBJ databases">
        <title>Genome sequence of Clostridium oryzae DSM 28571.</title>
        <authorList>
            <person name="Poehlein A."/>
            <person name="Daniel R."/>
        </authorList>
    </citation>
    <scope>NUCLEOTIDE SEQUENCE [LARGE SCALE GENOMIC DNA]</scope>
    <source>
        <strain evidence="9 10">DSM 28571</strain>
    </source>
</reference>
<gene>
    <name evidence="9" type="primary">yteP_14</name>
    <name evidence="9" type="ORF">CLORY_27690</name>
</gene>
<keyword evidence="6 7" id="KW-0472">Membrane</keyword>
<feature type="transmembrane region" description="Helical" evidence="7">
    <location>
        <begin position="120"/>
        <end position="146"/>
    </location>
</feature>
<dbReference type="AlphaFoldDB" id="A0A1V4IL16"/>
<dbReference type="InterPro" id="IPR000515">
    <property type="entry name" value="MetI-like"/>
</dbReference>
<keyword evidence="4 7" id="KW-0812">Transmembrane</keyword>
<keyword evidence="3" id="KW-1003">Cell membrane</keyword>
<evidence type="ECO:0000256" key="7">
    <source>
        <dbReference type="RuleBase" id="RU363032"/>
    </source>
</evidence>
<comment type="similarity">
    <text evidence="7">Belongs to the binding-protein-dependent transport system permease family.</text>
</comment>
<dbReference type="InterPro" id="IPR035906">
    <property type="entry name" value="MetI-like_sf"/>
</dbReference>
<keyword evidence="5 7" id="KW-1133">Transmembrane helix</keyword>
<protein>
    <submittedName>
        <fullName evidence="9">Putative multiple-sugar transport system permease YteP</fullName>
    </submittedName>
</protein>